<feature type="region of interest" description="Disordered" evidence="1">
    <location>
        <begin position="224"/>
        <end position="272"/>
    </location>
</feature>
<evidence type="ECO:0000256" key="1">
    <source>
        <dbReference type="SAM" id="MobiDB-lite"/>
    </source>
</evidence>
<name>A0AA40K6E7_9PEZI</name>
<feature type="region of interest" description="Disordered" evidence="1">
    <location>
        <begin position="296"/>
        <end position="418"/>
    </location>
</feature>
<feature type="compositionally biased region" description="Basic residues" evidence="1">
    <location>
        <begin position="347"/>
        <end position="363"/>
    </location>
</feature>
<reference evidence="2" key="1">
    <citation type="submission" date="2023-06" db="EMBL/GenBank/DDBJ databases">
        <title>Genome-scale phylogeny and comparative genomics of the fungal order Sordariales.</title>
        <authorList>
            <consortium name="Lawrence Berkeley National Laboratory"/>
            <person name="Hensen N."/>
            <person name="Bonometti L."/>
            <person name="Westerberg I."/>
            <person name="Brannstrom I.O."/>
            <person name="Guillou S."/>
            <person name="Cros-Aarteil S."/>
            <person name="Calhoun S."/>
            <person name="Haridas S."/>
            <person name="Kuo A."/>
            <person name="Mondo S."/>
            <person name="Pangilinan J."/>
            <person name="Riley R."/>
            <person name="LaButti K."/>
            <person name="Andreopoulos B."/>
            <person name="Lipzen A."/>
            <person name="Chen C."/>
            <person name="Yanf M."/>
            <person name="Daum C."/>
            <person name="Ng V."/>
            <person name="Clum A."/>
            <person name="Steindorff A."/>
            <person name="Ohm R."/>
            <person name="Martin F."/>
            <person name="Silar P."/>
            <person name="Natvig D."/>
            <person name="Lalanne C."/>
            <person name="Gautier V."/>
            <person name="Ament-velasquez S.L."/>
            <person name="Kruys A."/>
            <person name="Hutchinson M.I."/>
            <person name="Powell A.J."/>
            <person name="Barry K."/>
            <person name="Miller A.N."/>
            <person name="Grigoriev I.V."/>
            <person name="Debuchy R."/>
            <person name="Gladieux P."/>
            <person name="Thoren M.H."/>
            <person name="Johannesson H."/>
        </authorList>
    </citation>
    <scope>NUCLEOTIDE SEQUENCE</scope>
    <source>
        <strain evidence="2">SMH3187-1</strain>
    </source>
</reference>
<dbReference type="EMBL" id="JAUKUD010000004">
    <property type="protein sequence ID" value="KAK0747107.1"/>
    <property type="molecule type" value="Genomic_DNA"/>
</dbReference>
<dbReference type="PANTHER" id="PTHR37538:SF4">
    <property type="entry name" value="PITSLRE SERINE_THREONINE-PROTEIN KINASE CDC2L1"/>
    <property type="match status" value="1"/>
</dbReference>
<protein>
    <recommendedName>
        <fullName evidence="4">BTB domain-containing protein</fullName>
    </recommendedName>
</protein>
<dbReference type="Gene3D" id="3.30.710.10">
    <property type="entry name" value="Potassium Channel Kv1.1, Chain A"/>
    <property type="match status" value="1"/>
</dbReference>
<evidence type="ECO:0000313" key="3">
    <source>
        <dbReference type="Proteomes" id="UP001172155"/>
    </source>
</evidence>
<accession>A0AA40K6E7</accession>
<evidence type="ECO:0008006" key="4">
    <source>
        <dbReference type="Google" id="ProtNLM"/>
    </source>
</evidence>
<comment type="caution">
    <text evidence="2">The sequence shown here is derived from an EMBL/GenBank/DDBJ whole genome shotgun (WGS) entry which is preliminary data.</text>
</comment>
<dbReference type="InterPro" id="IPR011333">
    <property type="entry name" value="SKP1/BTB/POZ_sf"/>
</dbReference>
<dbReference type="AlphaFoldDB" id="A0AA40K6E7"/>
<organism evidence="2 3">
    <name type="scientific">Schizothecium vesticola</name>
    <dbReference type="NCBI Taxonomy" id="314040"/>
    <lineage>
        <taxon>Eukaryota</taxon>
        <taxon>Fungi</taxon>
        <taxon>Dikarya</taxon>
        <taxon>Ascomycota</taxon>
        <taxon>Pezizomycotina</taxon>
        <taxon>Sordariomycetes</taxon>
        <taxon>Sordariomycetidae</taxon>
        <taxon>Sordariales</taxon>
        <taxon>Schizotheciaceae</taxon>
        <taxon>Schizothecium</taxon>
    </lineage>
</organism>
<evidence type="ECO:0000313" key="2">
    <source>
        <dbReference type="EMBL" id="KAK0747107.1"/>
    </source>
</evidence>
<proteinExistence type="predicted"/>
<dbReference type="Proteomes" id="UP001172155">
    <property type="component" value="Unassembled WGS sequence"/>
</dbReference>
<feature type="compositionally biased region" description="Basic residues" evidence="1">
    <location>
        <begin position="408"/>
        <end position="418"/>
    </location>
</feature>
<gene>
    <name evidence="2" type="ORF">B0T18DRAFT_391434</name>
</gene>
<feature type="compositionally biased region" description="Polar residues" evidence="1">
    <location>
        <begin position="251"/>
        <end position="270"/>
    </location>
</feature>
<dbReference type="PANTHER" id="PTHR37538">
    <property type="entry name" value="BTB DOMAIN-CONTAINING PROTEIN"/>
    <property type="match status" value="1"/>
</dbReference>
<keyword evidence="3" id="KW-1185">Reference proteome</keyword>
<sequence>MTLSTGGNPQTAPDMSPFSSPIVEISFKDSATLSVHRAYLEDRPALHATTFPSPTGRFGVKHYVSHMTDISIDVGHVLVKWLYTGTYQPLNQGPSPQEALKTAFGVYSLSRRYKLPELEWLAAHEISRLKMQVDIASLLDIIEEVYPRTMGKDKWMESFLAQYIKDAMKNAKTAQPAPEFKADTENVPITKLIVKGLLDACGEAMRNVAAREAALAEGGSVLSPKLSMEDDEWGTPRKEKRHRVQKEVSPWFSTATAEQPASAETETTPPDNDDWVVAIERVEAEVDWIEKAPSLKTKKKKKKEPTVEPEPEPEATLPQDPEPIQEPVIEIPSGFPESPSEASPIKKEKKVKKFKEKKAKKKSLALEAEPEQLHELVQGQEPVPVPEPEMEPSPEHVAVEDDPGAFTKVKKPKKKKKKEKSIWAESEVLVGKLEEDVVIFTPVQDWDR</sequence>